<evidence type="ECO:0000313" key="2">
    <source>
        <dbReference type="Proteomes" id="UP000198619"/>
    </source>
</evidence>
<keyword evidence="2" id="KW-1185">Reference proteome</keyword>
<dbReference type="InterPro" id="IPR011009">
    <property type="entry name" value="Kinase-like_dom_sf"/>
</dbReference>
<dbReference type="EMBL" id="FOKI01000020">
    <property type="protein sequence ID" value="SFB24426.1"/>
    <property type="molecule type" value="Genomic_DNA"/>
</dbReference>
<name>A0A1I0ZH08_9CLOT</name>
<accession>A0A1I0ZH08</accession>
<dbReference type="AlphaFoldDB" id="A0A1I0ZH08"/>
<dbReference type="PANTHER" id="PTHR39179">
    <property type="entry name" value="SPORE COAT PROTEIN I"/>
    <property type="match status" value="1"/>
</dbReference>
<evidence type="ECO:0000313" key="1">
    <source>
        <dbReference type="EMBL" id="SFB24426.1"/>
    </source>
</evidence>
<reference evidence="1 2" key="1">
    <citation type="submission" date="2016-10" db="EMBL/GenBank/DDBJ databases">
        <authorList>
            <person name="de Groot N.N."/>
        </authorList>
    </citation>
    <scope>NUCLEOTIDE SEQUENCE [LARGE SCALE GENOMIC DNA]</scope>
    <source>
        <strain evidence="1 2">DSM 12271</strain>
    </source>
</reference>
<dbReference type="OrthoDB" id="9771902at2"/>
<dbReference type="STRING" id="84698.SAMN04488528_102058"/>
<proteinExistence type="predicted"/>
<dbReference type="InterPro" id="IPR047175">
    <property type="entry name" value="CotS-like"/>
</dbReference>
<dbReference type="Proteomes" id="UP000198619">
    <property type="component" value="Unassembled WGS sequence"/>
</dbReference>
<sequence>MDSKYGNRKFLCEYNLSTDFLEHVGLKPKDIFPIKKGYILECENGVFYMKKIYSEDNIRILKNLIENSNEFSEDYNIFVANDLEELYYFLNMPSNTICNLNNMNDLKNIAKKLASIHKNCTEREMSLLREIKVENIKEEFNMAFDNILFYKKIVDGYIYKSKFDELFIENIEWILKQINITTNEVMEFNYNDICREERLKCLCLGNIEVSNILIKDDKCYFVDIEDSYLGIGAINLAKFLFEILRYLNYDIERGKEIIESYNEVRPISDIEFKIMYSYLNYPKNLIELVCNYYNKNQMFDESVFINKFNKVLESRDEKNTFIKWFYDEYVEI</sequence>
<dbReference type="Gene3D" id="3.90.1200.10">
    <property type="match status" value="1"/>
</dbReference>
<protein>
    <submittedName>
        <fullName evidence="1">Spore coat protein, CotS family</fullName>
    </submittedName>
</protein>
<keyword evidence="1" id="KW-0167">Capsid protein</keyword>
<gene>
    <name evidence="1" type="ORF">SAMN04488528_102058</name>
</gene>
<dbReference type="SUPFAM" id="SSF56112">
    <property type="entry name" value="Protein kinase-like (PK-like)"/>
    <property type="match status" value="1"/>
</dbReference>
<organism evidence="1 2">
    <name type="scientific">Clostridium frigidicarnis</name>
    <dbReference type="NCBI Taxonomy" id="84698"/>
    <lineage>
        <taxon>Bacteria</taxon>
        <taxon>Bacillati</taxon>
        <taxon>Bacillota</taxon>
        <taxon>Clostridia</taxon>
        <taxon>Eubacteriales</taxon>
        <taxon>Clostridiaceae</taxon>
        <taxon>Clostridium</taxon>
    </lineage>
</organism>
<dbReference type="RefSeq" id="WP_090041907.1">
    <property type="nucleotide sequence ID" value="NZ_FOKI01000020.1"/>
</dbReference>
<dbReference type="GO" id="GO:0042601">
    <property type="term" value="C:endospore-forming forespore"/>
    <property type="evidence" value="ECO:0007669"/>
    <property type="project" value="TreeGrafter"/>
</dbReference>
<dbReference type="PANTHER" id="PTHR39179:SF1">
    <property type="entry name" value="SPORE COAT PROTEIN I"/>
    <property type="match status" value="1"/>
</dbReference>
<keyword evidence="1" id="KW-0946">Virion</keyword>